<feature type="compositionally biased region" description="Acidic residues" evidence="1">
    <location>
        <begin position="215"/>
        <end position="225"/>
    </location>
</feature>
<feature type="compositionally biased region" description="Basic and acidic residues" evidence="1">
    <location>
        <begin position="201"/>
        <end position="214"/>
    </location>
</feature>
<accession>W9WRY6</accession>
<organism evidence="2 3">
    <name type="scientific">Cladophialophora psammophila CBS 110553</name>
    <dbReference type="NCBI Taxonomy" id="1182543"/>
    <lineage>
        <taxon>Eukaryota</taxon>
        <taxon>Fungi</taxon>
        <taxon>Dikarya</taxon>
        <taxon>Ascomycota</taxon>
        <taxon>Pezizomycotina</taxon>
        <taxon>Eurotiomycetes</taxon>
        <taxon>Chaetothyriomycetidae</taxon>
        <taxon>Chaetothyriales</taxon>
        <taxon>Herpotrichiellaceae</taxon>
        <taxon>Cladophialophora</taxon>
    </lineage>
</organism>
<dbReference type="AlphaFoldDB" id="W9WRY6"/>
<name>W9WRY6_9EURO</name>
<dbReference type="OrthoDB" id="4161683at2759"/>
<evidence type="ECO:0000256" key="1">
    <source>
        <dbReference type="SAM" id="MobiDB-lite"/>
    </source>
</evidence>
<feature type="region of interest" description="Disordered" evidence="1">
    <location>
        <begin position="121"/>
        <end position="237"/>
    </location>
</feature>
<sequence length="380" mass="42778">MESGDLLSWARAHPHLHSLTVPVTWNAMALLFLQGEYFVSTVSGVIVALSLADQTASIFLHHVMLAEELLLEVFQLYLYTNAAVWIASKCCCDDKKVSRGSTAEIPQLGYQELAYEDDGGIFEPPVPGSFPASNQQTTNESHRYHEDRIFSNSSRQGEEDRKEKKGDKKDEKDLETEDESEESEENVSKIGDNGDSRAVTRSKEPAEEASKQNDTDTDTDYDADTESPCHGDPAPRRRSRCRELHAFYNISLRVAAVAETNMRRHCDPVTLTTATTGAAEQERREEDAGTGHDMDADATEIRHLQDLPASFFRFPFRPTGHLGRRNAWDWTNINIRFPTLQSDWTPSSSTANARSLVERGEVPEQGPQQDQDQDQEWKWG</sequence>
<dbReference type="Proteomes" id="UP000019471">
    <property type="component" value="Unassembled WGS sequence"/>
</dbReference>
<feature type="compositionally biased region" description="Basic and acidic residues" evidence="1">
    <location>
        <begin position="156"/>
        <end position="172"/>
    </location>
</feature>
<evidence type="ECO:0000313" key="2">
    <source>
        <dbReference type="EMBL" id="EXJ67775.1"/>
    </source>
</evidence>
<feature type="compositionally biased region" description="Basic and acidic residues" evidence="1">
    <location>
        <begin position="280"/>
        <end position="292"/>
    </location>
</feature>
<reference evidence="2 3" key="1">
    <citation type="submission" date="2013-03" db="EMBL/GenBank/DDBJ databases">
        <title>The Genome Sequence of Cladophialophora psammophila CBS 110553.</title>
        <authorList>
            <consortium name="The Broad Institute Genomics Platform"/>
            <person name="Cuomo C."/>
            <person name="de Hoog S."/>
            <person name="Gorbushina A."/>
            <person name="Walker B."/>
            <person name="Young S.K."/>
            <person name="Zeng Q."/>
            <person name="Gargeya S."/>
            <person name="Fitzgerald M."/>
            <person name="Haas B."/>
            <person name="Abouelleil A."/>
            <person name="Allen A.W."/>
            <person name="Alvarado L."/>
            <person name="Arachchi H.M."/>
            <person name="Berlin A.M."/>
            <person name="Chapman S.B."/>
            <person name="Gainer-Dewar J."/>
            <person name="Goldberg J."/>
            <person name="Griggs A."/>
            <person name="Gujja S."/>
            <person name="Hansen M."/>
            <person name="Howarth C."/>
            <person name="Imamovic A."/>
            <person name="Ireland A."/>
            <person name="Larimer J."/>
            <person name="McCowan C."/>
            <person name="Murphy C."/>
            <person name="Pearson M."/>
            <person name="Poon T.W."/>
            <person name="Priest M."/>
            <person name="Roberts A."/>
            <person name="Saif S."/>
            <person name="Shea T."/>
            <person name="Sisk P."/>
            <person name="Sykes S."/>
            <person name="Wortman J."/>
            <person name="Nusbaum C."/>
            <person name="Birren B."/>
        </authorList>
    </citation>
    <scope>NUCLEOTIDE SEQUENCE [LARGE SCALE GENOMIC DNA]</scope>
    <source>
        <strain evidence="2 3">CBS 110553</strain>
    </source>
</reference>
<evidence type="ECO:0000313" key="3">
    <source>
        <dbReference type="Proteomes" id="UP000019471"/>
    </source>
</evidence>
<dbReference type="HOGENOM" id="CLU_727631_0_0_1"/>
<keyword evidence="3" id="KW-1185">Reference proteome</keyword>
<dbReference type="EMBL" id="AMGX01000015">
    <property type="protein sequence ID" value="EXJ67775.1"/>
    <property type="molecule type" value="Genomic_DNA"/>
</dbReference>
<dbReference type="GeneID" id="19193818"/>
<comment type="caution">
    <text evidence="2">The sequence shown here is derived from an EMBL/GenBank/DDBJ whole genome shotgun (WGS) entry which is preliminary data.</text>
</comment>
<feature type="region of interest" description="Disordered" evidence="1">
    <location>
        <begin position="341"/>
        <end position="380"/>
    </location>
</feature>
<protein>
    <submittedName>
        <fullName evidence="2">Uncharacterized protein</fullName>
    </submittedName>
</protein>
<feature type="compositionally biased region" description="Polar residues" evidence="1">
    <location>
        <begin position="341"/>
        <end position="353"/>
    </location>
</feature>
<dbReference type="RefSeq" id="XP_007747891.1">
    <property type="nucleotide sequence ID" value="XM_007749701.1"/>
</dbReference>
<feature type="region of interest" description="Disordered" evidence="1">
    <location>
        <begin position="271"/>
        <end position="292"/>
    </location>
</feature>
<gene>
    <name evidence="2" type="ORF">A1O5_09121</name>
</gene>
<feature type="compositionally biased region" description="Basic and acidic residues" evidence="1">
    <location>
        <begin position="140"/>
        <end position="149"/>
    </location>
</feature>
<feature type="compositionally biased region" description="Basic and acidic residues" evidence="1">
    <location>
        <begin position="227"/>
        <end position="237"/>
    </location>
</feature>
<proteinExistence type="predicted"/>
<feature type="compositionally biased region" description="Acidic residues" evidence="1">
    <location>
        <begin position="173"/>
        <end position="185"/>
    </location>
</feature>